<organism evidence="1 2">
    <name type="scientific">Eurypyga helias</name>
    <name type="common">Sunbittern</name>
    <name type="synonym">Ardea helias</name>
    <dbReference type="NCBI Taxonomy" id="54383"/>
    <lineage>
        <taxon>Eukaryota</taxon>
        <taxon>Metazoa</taxon>
        <taxon>Chordata</taxon>
        <taxon>Craniata</taxon>
        <taxon>Vertebrata</taxon>
        <taxon>Euteleostomi</taxon>
        <taxon>Archelosauria</taxon>
        <taxon>Archosauria</taxon>
        <taxon>Dinosauria</taxon>
        <taxon>Saurischia</taxon>
        <taxon>Theropoda</taxon>
        <taxon>Coelurosauria</taxon>
        <taxon>Aves</taxon>
        <taxon>Neognathae</taxon>
        <taxon>Neoaves</taxon>
        <taxon>Phaethontimorphae</taxon>
        <taxon>Eurypygiformes</taxon>
        <taxon>Eurypygidae</taxon>
        <taxon>Eurypyga</taxon>
    </lineage>
</organism>
<dbReference type="InterPro" id="IPR043502">
    <property type="entry name" value="DNA/RNA_pol_sf"/>
</dbReference>
<protein>
    <recommendedName>
        <fullName evidence="3">Reverse transcriptase domain-containing protein</fullName>
    </recommendedName>
</protein>
<proteinExistence type="predicted"/>
<dbReference type="Proteomes" id="UP000054232">
    <property type="component" value="Unassembled WGS sequence"/>
</dbReference>
<evidence type="ECO:0000313" key="2">
    <source>
        <dbReference type="Proteomes" id="UP000054232"/>
    </source>
</evidence>
<dbReference type="InterPro" id="IPR043128">
    <property type="entry name" value="Rev_trsase/Diguanyl_cyclase"/>
</dbReference>
<name>A0A093IEE2_EURHL</name>
<evidence type="ECO:0008006" key="3">
    <source>
        <dbReference type="Google" id="ProtNLM"/>
    </source>
</evidence>
<dbReference type="SUPFAM" id="SSF56672">
    <property type="entry name" value="DNA/RNA polymerases"/>
    <property type="match status" value="1"/>
</dbReference>
<feature type="non-terminal residue" evidence="1">
    <location>
        <position position="194"/>
    </location>
</feature>
<dbReference type="FunFam" id="3.30.70.270:FF:000020">
    <property type="entry name" value="Transposon Tf2-6 polyprotein-like Protein"/>
    <property type="match status" value="1"/>
</dbReference>
<keyword evidence="2" id="KW-1185">Reference proteome</keyword>
<accession>A0A093IEE2</accession>
<gene>
    <name evidence="1" type="ORF">N326_01547</name>
</gene>
<dbReference type="PANTHER" id="PTHR33064:SF29">
    <property type="entry name" value="PEPTIDASE A2 DOMAIN-CONTAINING PROTEIN-RELATED"/>
    <property type="match status" value="1"/>
</dbReference>
<dbReference type="AlphaFoldDB" id="A0A093IEE2"/>
<dbReference type="PANTHER" id="PTHR33064">
    <property type="entry name" value="POL PROTEIN"/>
    <property type="match status" value="1"/>
</dbReference>
<dbReference type="EMBL" id="KK560600">
    <property type="protein sequence ID" value="KFW01050.1"/>
    <property type="molecule type" value="Genomic_DNA"/>
</dbReference>
<evidence type="ECO:0000313" key="1">
    <source>
        <dbReference type="EMBL" id="KFW01050.1"/>
    </source>
</evidence>
<feature type="non-terminal residue" evidence="1">
    <location>
        <position position="1"/>
    </location>
</feature>
<reference evidence="1 2" key="1">
    <citation type="submission" date="2014-04" db="EMBL/GenBank/DDBJ databases">
        <title>Genome evolution of avian class.</title>
        <authorList>
            <person name="Zhang G."/>
            <person name="Li C."/>
        </authorList>
    </citation>
    <scope>NUCLEOTIDE SEQUENCE [LARGE SCALE GENOMIC DNA]</scope>
    <source>
        <strain evidence="1">BGI_N326</strain>
    </source>
</reference>
<sequence>LSAGWKHSLAICHGLIQTALEQGAAPEHLQYTDDIIMWGDTAEVFEKGKMIQILLKADFAIKQSKVRGPAQKIRFQGVKWQDGRCQIPMDVINKITAMSPPTSRKEIRAFLGVVGFLWMHIPNYSQIVSPLYEVTRKRNDFKWGPEQRQAFEQIKQEMVHAVALGPVRTGPEVKNMLLEKGPTWSLWQKDPGDT</sequence>
<dbReference type="Gene3D" id="3.30.70.270">
    <property type="match status" value="2"/>
</dbReference>
<dbReference type="InterPro" id="IPR051320">
    <property type="entry name" value="Viral_Replic_Matur_Polypro"/>
</dbReference>